<dbReference type="Proteomes" id="UP001372338">
    <property type="component" value="Unassembled WGS sequence"/>
</dbReference>
<name>A0AAN9FG39_CROPI</name>
<dbReference type="EMBL" id="JAYWIO010000003">
    <property type="protein sequence ID" value="KAK7273721.1"/>
    <property type="molecule type" value="Genomic_DNA"/>
</dbReference>
<protein>
    <submittedName>
        <fullName evidence="1">Uncharacterized protein</fullName>
    </submittedName>
</protein>
<organism evidence="1 2">
    <name type="scientific">Crotalaria pallida</name>
    <name type="common">Smooth rattlebox</name>
    <name type="synonym">Crotalaria striata</name>
    <dbReference type="NCBI Taxonomy" id="3830"/>
    <lineage>
        <taxon>Eukaryota</taxon>
        <taxon>Viridiplantae</taxon>
        <taxon>Streptophyta</taxon>
        <taxon>Embryophyta</taxon>
        <taxon>Tracheophyta</taxon>
        <taxon>Spermatophyta</taxon>
        <taxon>Magnoliopsida</taxon>
        <taxon>eudicotyledons</taxon>
        <taxon>Gunneridae</taxon>
        <taxon>Pentapetalae</taxon>
        <taxon>rosids</taxon>
        <taxon>fabids</taxon>
        <taxon>Fabales</taxon>
        <taxon>Fabaceae</taxon>
        <taxon>Papilionoideae</taxon>
        <taxon>50 kb inversion clade</taxon>
        <taxon>genistoids sensu lato</taxon>
        <taxon>core genistoids</taxon>
        <taxon>Crotalarieae</taxon>
        <taxon>Crotalaria</taxon>
    </lineage>
</organism>
<dbReference type="AlphaFoldDB" id="A0AAN9FG39"/>
<gene>
    <name evidence="1" type="ORF">RIF29_14781</name>
</gene>
<evidence type="ECO:0000313" key="2">
    <source>
        <dbReference type="Proteomes" id="UP001372338"/>
    </source>
</evidence>
<keyword evidence="2" id="KW-1185">Reference proteome</keyword>
<evidence type="ECO:0000313" key="1">
    <source>
        <dbReference type="EMBL" id="KAK7273721.1"/>
    </source>
</evidence>
<accession>A0AAN9FG39</accession>
<sequence>MRRFRDQRTYLLSLKFVRVMSPQLLVQEEEGQMYPRSVWFPWSSRKRNVKREQAEGPSAWFRVCGHIERQRWRLDACRRCTMRVSYLN</sequence>
<proteinExistence type="predicted"/>
<reference evidence="1 2" key="1">
    <citation type="submission" date="2024-01" db="EMBL/GenBank/DDBJ databases">
        <title>The genomes of 5 underutilized Papilionoideae crops provide insights into root nodulation and disease resistanc.</title>
        <authorList>
            <person name="Yuan L."/>
        </authorList>
    </citation>
    <scope>NUCLEOTIDE SEQUENCE [LARGE SCALE GENOMIC DNA]</scope>
    <source>
        <strain evidence="1">ZHUSHIDOU_FW_LH</strain>
        <tissue evidence="1">Leaf</tissue>
    </source>
</reference>
<comment type="caution">
    <text evidence="1">The sequence shown here is derived from an EMBL/GenBank/DDBJ whole genome shotgun (WGS) entry which is preliminary data.</text>
</comment>